<organism evidence="2 3">
    <name type="scientific">Digitaria exilis</name>
    <dbReference type="NCBI Taxonomy" id="1010633"/>
    <lineage>
        <taxon>Eukaryota</taxon>
        <taxon>Viridiplantae</taxon>
        <taxon>Streptophyta</taxon>
        <taxon>Embryophyta</taxon>
        <taxon>Tracheophyta</taxon>
        <taxon>Spermatophyta</taxon>
        <taxon>Magnoliopsida</taxon>
        <taxon>Liliopsida</taxon>
        <taxon>Poales</taxon>
        <taxon>Poaceae</taxon>
        <taxon>PACMAD clade</taxon>
        <taxon>Panicoideae</taxon>
        <taxon>Panicodae</taxon>
        <taxon>Paniceae</taxon>
        <taxon>Anthephorinae</taxon>
        <taxon>Digitaria</taxon>
    </lineage>
</organism>
<dbReference type="InterPro" id="IPR016071">
    <property type="entry name" value="Staphylococal_nuclease_OB-fold"/>
</dbReference>
<reference evidence="2" key="1">
    <citation type="submission" date="2020-07" db="EMBL/GenBank/DDBJ databases">
        <title>Genome sequence and genetic diversity analysis of an under-domesticated orphan crop, white fonio (Digitaria exilis).</title>
        <authorList>
            <person name="Bennetzen J.L."/>
            <person name="Chen S."/>
            <person name="Ma X."/>
            <person name="Wang X."/>
            <person name="Yssel A.E.J."/>
            <person name="Chaluvadi S.R."/>
            <person name="Johnson M."/>
            <person name="Gangashetty P."/>
            <person name="Hamidou F."/>
            <person name="Sanogo M.D."/>
            <person name="Zwaenepoel A."/>
            <person name="Wallace J."/>
            <person name="Van De Peer Y."/>
            <person name="Van Deynze A."/>
        </authorList>
    </citation>
    <scope>NUCLEOTIDE SEQUENCE</scope>
    <source>
        <tissue evidence="2">Leaves</tissue>
    </source>
</reference>
<dbReference type="Gene3D" id="2.40.50.90">
    <property type="match status" value="1"/>
</dbReference>
<dbReference type="SUPFAM" id="SSF50199">
    <property type="entry name" value="Staphylococcal nuclease"/>
    <property type="match status" value="1"/>
</dbReference>
<dbReference type="SMART" id="SM00318">
    <property type="entry name" value="SNc"/>
    <property type="match status" value="1"/>
</dbReference>
<comment type="caution">
    <text evidence="2">The sequence shown here is derived from an EMBL/GenBank/DDBJ whole genome shotgun (WGS) entry which is preliminary data.</text>
</comment>
<accession>A0A835EQB9</accession>
<protein>
    <recommendedName>
        <fullName evidence="1">TNase-like domain-containing protein</fullName>
    </recommendedName>
</protein>
<keyword evidence="3" id="KW-1185">Reference proteome</keyword>
<dbReference type="Proteomes" id="UP000636709">
    <property type="component" value="Unassembled WGS sequence"/>
</dbReference>
<dbReference type="EMBL" id="JACEFO010001770">
    <property type="protein sequence ID" value="KAF8704881.1"/>
    <property type="molecule type" value="Genomic_DNA"/>
</dbReference>
<dbReference type="PROSITE" id="PS50830">
    <property type="entry name" value="TNASE_3"/>
    <property type="match status" value="1"/>
</dbReference>
<dbReference type="AlphaFoldDB" id="A0A835EQB9"/>
<dbReference type="Pfam" id="PF00565">
    <property type="entry name" value="SNase"/>
    <property type="match status" value="1"/>
</dbReference>
<name>A0A835EQB9_9POAL</name>
<gene>
    <name evidence="2" type="ORF">HU200_031121</name>
</gene>
<evidence type="ECO:0000259" key="1">
    <source>
        <dbReference type="PROSITE" id="PS50830"/>
    </source>
</evidence>
<sequence>MPGAMNAAPGHRRERRGSFHVRAGAAGKRAPPSLVLVCCIGAIALLATSGRTLVPKKFCLGSIWCISLAPEPQGVKYELHTLPVDAKAVTDGDTITVYVNVANHPESVNVPQEVRKAATERIKAQMTKNYQQADALQKIMKGSGYRQVPNMRGEQVLTKKYRIRLRGDRAPESLMPYGKEAKEELVRLVQGKSLKISIYDSDRYGRLVGDVDCNGVSVQEHMLKKGLAWHYTAYDHRMELSKWESQARMSRTGLWALPDPEKPWEWRRKRRIGAM</sequence>
<feature type="domain" description="TNase-like" evidence="1">
    <location>
        <begin position="80"/>
        <end position="257"/>
    </location>
</feature>
<dbReference type="GO" id="GO:0005737">
    <property type="term" value="C:cytoplasm"/>
    <property type="evidence" value="ECO:0007669"/>
    <property type="project" value="TreeGrafter"/>
</dbReference>
<proteinExistence type="predicted"/>
<evidence type="ECO:0000313" key="3">
    <source>
        <dbReference type="Proteomes" id="UP000636709"/>
    </source>
</evidence>
<dbReference type="InterPro" id="IPR035437">
    <property type="entry name" value="SNase_OB-fold_sf"/>
</dbReference>
<dbReference type="PANTHER" id="PTHR12302">
    <property type="entry name" value="EBNA2 BINDING PROTEIN P100"/>
    <property type="match status" value="1"/>
</dbReference>
<dbReference type="PANTHER" id="PTHR12302:SF22">
    <property type="entry name" value="OS01G0166300 PROTEIN"/>
    <property type="match status" value="1"/>
</dbReference>
<dbReference type="OrthoDB" id="430293at2759"/>
<evidence type="ECO:0000313" key="2">
    <source>
        <dbReference type="EMBL" id="KAF8704881.1"/>
    </source>
</evidence>